<dbReference type="EMBL" id="VSRR010007594">
    <property type="protein sequence ID" value="MPC47175.1"/>
    <property type="molecule type" value="Genomic_DNA"/>
</dbReference>
<sequence>MRPELYGSTACRRHALANGPVSSLLTGAQATLFPTHCDCSPPSPRPSVYMSPQPLSGNPIPQHALLIIVPV</sequence>
<accession>A0A5B7FNV8</accession>
<comment type="caution">
    <text evidence="1">The sequence shown here is derived from an EMBL/GenBank/DDBJ whole genome shotgun (WGS) entry which is preliminary data.</text>
</comment>
<name>A0A5B7FNV8_PORTR</name>
<evidence type="ECO:0000313" key="1">
    <source>
        <dbReference type="EMBL" id="MPC47175.1"/>
    </source>
</evidence>
<reference evidence="1 2" key="1">
    <citation type="submission" date="2019-05" db="EMBL/GenBank/DDBJ databases">
        <title>Another draft genome of Portunus trituberculatus and its Hox gene families provides insights of decapod evolution.</title>
        <authorList>
            <person name="Jeong J.-H."/>
            <person name="Song I."/>
            <person name="Kim S."/>
            <person name="Choi T."/>
            <person name="Kim D."/>
            <person name="Ryu S."/>
            <person name="Kim W."/>
        </authorList>
    </citation>
    <scope>NUCLEOTIDE SEQUENCE [LARGE SCALE GENOMIC DNA]</scope>
    <source>
        <tissue evidence="1">Muscle</tissue>
    </source>
</reference>
<proteinExistence type="predicted"/>
<dbReference type="Proteomes" id="UP000324222">
    <property type="component" value="Unassembled WGS sequence"/>
</dbReference>
<organism evidence="1 2">
    <name type="scientific">Portunus trituberculatus</name>
    <name type="common">Swimming crab</name>
    <name type="synonym">Neptunus trituberculatus</name>
    <dbReference type="NCBI Taxonomy" id="210409"/>
    <lineage>
        <taxon>Eukaryota</taxon>
        <taxon>Metazoa</taxon>
        <taxon>Ecdysozoa</taxon>
        <taxon>Arthropoda</taxon>
        <taxon>Crustacea</taxon>
        <taxon>Multicrustacea</taxon>
        <taxon>Malacostraca</taxon>
        <taxon>Eumalacostraca</taxon>
        <taxon>Eucarida</taxon>
        <taxon>Decapoda</taxon>
        <taxon>Pleocyemata</taxon>
        <taxon>Brachyura</taxon>
        <taxon>Eubrachyura</taxon>
        <taxon>Portunoidea</taxon>
        <taxon>Portunidae</taxon>
        <taxon>Portuninae</taxon>
        <taxon>Portunus</taxon>
    </lineage>
</organism>
<gene>
    <name evidence="1" type="ORF">E2C01_040912</name>
</gene>
<evidence type="ECO:0000313" key="2">
    <source>
        <dbReference type="Proteomes" id="UP000324222"/>
    </source>
</evidence>
<dbReference type="AlphaFoldDB" id="A0A5B7FNV8"/>
<keyword evidence="2" id="KW-1185">Reference proteome</keyword>
<protein>
    <submittedName>
        <fullName evidence="1">Uncharacterized protein</fullName>
    </submittedName>
</protein>